<evidence type="ECO:0000313" key="7">
    <source>
        <dbReference type="EMBL" id="XCN73742.1"/>
    </source>
</evidence>
<accession>A0AAU8LX04</accession>
<feature type="transmembrane region" description="Helical" evidence="5">
    <location>
        <begin position="63"/>
        <end position="85"/>
    </location>
</feature>
<evidence type="ECO:0000256" key="5">
    <source>
        <dbReference type="SAM" id="Phobius"/>
    </source>
</evidence>
<organism evidence="7">
    <name type="scientific">Candidatus Electrothrix aestuarii</name>
    <dbReference type="NCBI Taxonomy" id="3062594"/>
    <lineage>
        <taxon>Bacteria</taxon>
        <taxon>Pseudomonadati</taxon>
        <taxon>Thermodesulfobacteriota</taxon>
        <taxon>Desulfobulbia</taxon>
        <taxon>Desulfobulbales</taxon>
        <taxon>Desulfobulbaceae</taxon>
        <taxon>Candidatus Electrothrix</taxon>
    </lineage>
</organism>
<keyword evidence="2 5" id="KW-0812">Transmembrane</keyword>
<comment type="subcellular location">
    <subcellularLocation>
        <location evidence="1">Membrane</location>
        <topology evidence="1">Multi-pass membrane protein</topology>
    </subcellularLocation>
</comment>
<gene>
    <name evidence="7" type="ORF">Q3M24_03020</name>
</gene>
<dbReference type="InterPro" id="IPR010432">
    <property type="entry name" value="RDD"/>
</dbReference>
<evidence type="ECO:0000256" key="3">
    <source>
        <dbReference type="ARBA" id="ARBA00022989"/>
    </source>
</evidence>
<dbReference type="Pfam" id="PF06271">
    <property type="entry name" value="RDD"/>
    <property type="match status" value="1"/>
</dbReference>
<evidence type="ECO:0000256" key="1">
    <source>
        <dbReference type="ARBA" id="ARBA00004141"/>
    </source>
</evidence>
<dbReference type="KEGG" id="eaj:Q3M24_03020"/>
<reference evidence="7" key="2">
    <citation type="submission" date="2024-06" db="EMBL/GenBank/DDBJ databases">
        <authorList>
            <person name="Plum-Jensen L.E."/>
            <person name="Schramm A."/>
            <person name="Marshall I.P.G."/>
        </authorList>
    </citation>
    <scope>NUCLEOTIDE SEQUENCE</scope>
    <source>
        <strain evidence="7">Rat1</strain>
    </source>
</reference>
<protein>
    <submittedName>
        <fullName evidence="7">RDD family protein</fullName>
    </submittedName>
</protein>
<keyword evidence="4 5" id="KW-0472">Membrane</keyword>
<proteinExistence type="predicted"/>
<dbReference type="GO" id="GO:0016020">
    <property type="term" value="C:membrane"/>
    <property type="evidence" value="ECO:0007669"/>
    <property type="project" value="UniProtKB-SubCell"/>
</dbReference>
<dbReference type="PANTHER" id="PTHR38480">
    <property type="entry name" value="SLR0254 PROTEIN"/>
    <property type="match status" value="1"/>
</dbReference>
<name>A0AAU8LX04_9BACT</name>
<evidence type="ECO:0000256" key="4">
    <source>
        <dbReference type="ARBA" id="ARBA00023136"/>
    </source>
</evidence>
<dbReference type="EMBL" id="CP159373">
    <property type="protein sequence ID" value="XCN73742.1"/>
    <property type="molecule type" value="Genomic_DNA"/>
</dbReference>
<reference evidence="7" key="1">
    <citation type="journal article" date="2024" name="Syst. Appl. Microbiol.">
        <title>First single-strain enrichments of Electrothrix cable bacteria, description of E. aestuarii sp. nov. and E. rattekaaiensis sp. nov., and proposal of a cable bacteria taxonomy following the rules of the SeqCode.</title>
        <authorList>
            <person name="Plum-Jensen L.E."/>
            <person name="Schramm A."/>
            <person name="Marshall I.P.G."/>
        </authorList>
    </citation>
    <scope>NUCLEOTIDE SEQUENCE</scope>
    <source>
        <strain evidence="7">Rat1</strain>
    </source>
</reference>
<keyword evidence="3 5" id="KW-1133">Transmembrane helix</keyword>
<feature type="domain" description="RDD" evidence="6">
    <location>
        <begin position="23"/>
        <end position="150"/>
    </location>
</feature>
<feature type="transmembrane region" description="Helical" evidence="5">
    <location>
        <begin position="29"/>
        <end position="51"/>
    </location>
</feature>
<sequence>MYQKKKQLRIRTPEGISFALEPASPLMRFFAWSIDTLLVIGISLLLQQLFFNHLIKVAPDLGTGLYLLVTTALYLCYAMCLEWFWHGRTLGKRLFRLRVMDSKGFHLQASQVVIRNLLRVIDSLPLFYMVGGAASFFSPLYQRLGDRVANTVVIKLPKFSSPDLTGIGEQKFNSFRAYPHLVARLRQAVTPAEADIGLQALRRRDTLDDQERTAFFDQLADHFKAKCAFPEEAVHACSSEQYVRNVVEVLYGRGQSEKK</sequence>
<evidence type="ECO:0000256" key="2">
    <source>
        <dbReference type="ARBA" id="ARBA00022692"/>
    </source>
</evidence>
<dbReference type="AlphaFoldDB" id="A0AAU8LX04"/>
<dbReference type="PANTHER" id="PTHR38480:SF1">
    <property type="entry name" value="SLR0254 PROTEIN"/>
    <property type="match status" value="1"/>
</dbReference>
<evidence type="ECO:0000259" key="6">
    <source>
        <dbReference type="Pfam" id="PF06271"/>
    </source>
</evidence>